<evidence type="ECO:0000259" key="2">
    <source>
        <dbReference type="Pfam" id="PF08327"/>
    </source>
</evidence>
<comment type="similarity">
    <text evidence="1">Belongs to the AHA1 family.</text>
</comment>
<proteinExistence type="inferred from homology"/>
<dbReference type="InterPro" id="IPR013538">
    <property type="entry name" value="ASHA1/2-like_C"/>
</dbReference>
<sequence length="208" mass="22090">MEITSELNDIKRAVHQIKRDGLEGIGLLLQRSYLAELQDVWQALTEPEQLRRWFLPVSGELGPGGSFQLEGNAGGSILKCEAPNLLRVTFGGPTSVVEVRLAEDAGQTALEFEHNVDLETAGSGAGALFVGPGWDVALVALGLFLAGRMTMDPSEWENTPEVREAAKVSIDAWAKAAETSGTATADQIEQGVAVATAQFTEDPAADQG</sequence>
<dbReference type="Pfam" id="PF08327">
    <property type="entry name" value="AHSA1"/>
    <property type="match status" value="1"/>
</dbReference>
<organism evidence="3 4">
    <name type="scientific">Arthrobacter crystallopoietes BAB-32</name>
    <dbReference type="NCBI Taxonomy" id="1246476"/>
    <lineage>
        <taxon>Bacteria</taxon>
        <taxon>Bacillati</taxon>
        <taxon>Actinomycetota</taxon>
        <taxon>Actinomycetes</taxon>
        <taxon>Micrococcales</taxon>
        <taxon>Micrococcaceae</taxon>
        <taxon>Crystallibacter</taxon>
    </lineage>
</organism>
<feature type="domain" description="Activator of Hsp90 ATPase homologue 1/2-like C-terminal" evidence="2">
    <location>
        <begin position="37"/>
        <end position="138"/>
    </location>
</feature>
<accession>N1V3I8</accession>
<evidence type="ECO:0000313" key="3">
    <source>
        <dbReference type="EMBL" id="EMY32778.1"/>
    </source>
</evidence>
<dbReference type="Gene3D" id="3.30.530.20">
    <property type="match status" value="1"/>
</dbReference>
<dbReference type="OrthoDB" id="8117292at2"/>
<gene>
    <name evidence="3" type="ORF">D477_018384</name>
</gene>
<keyword evidence="4" id="KW-1185">Reference proteome</keyword>
<dbReference type="AlphaFoldDB" id="N1V3I8"/>
<comment type="caution">
    <text evidence="3">The sequence shown here is derived from an EMBL/GenBank/DDBJ whole genome shotgun (WGS) entry which is preliminary data.</text>
</comment>
<dbReference type="EMBL" id="ANPE02000233">
    <property type="protein sequence ID" value="EMY32778.1"/>
    <property type="molecule type" value="Genomic_DNA"/>
</dbReference>
<dbReference type="CDD" id="cd08899">
    <property type="entry name" value="SRPBCC_CalC_Aha1-like_6"/>
    <property type="match status" value="1"/>
</dbReference>
<dbReference type="Proteomes" id="UP000010729">
    <property type="component" value="Unassembled WGS sequence"/>
</dbReference>
<name>N1V3I8_9MICC</name>
<dbReference type="SUPFAM" id="SSF55961">
    <property type="entry name" value="Bet v1-like"/>
    <property type="match status" value="1"/>
</dbReference>
<protein>
    <recommendedName>
        <fullName evidence="2">Activator of Hsp90 ATPase homologue 1/2-like C-terminal domain-containing protein</fullName>
    </recommendedName>
</protein>
<reference evidence="3 4" key="1">
    <citation type="journal article" date="2013" name="Genome Announc.">
        <title>Draft Genome Sequence of Arthrobacter crystallopoietes Strain BAB-32, Revealing Genes for Bioremediation.</title>
        <authorList>
            <person name="Joshi M.N."/>
            <person name="Pandit A.S."/>
            <person name="Sharma A."/>
            <person name="Pandya R.V."/>
            <person name="Desai S.M."/>
            <person name="Saxena A.K."/>
            <person name="Bagatharia S.B."/>
        </authorList>
    </citation>
    <scope>NUCLEOTIDE SEQUENCE [LARGE SCALE GENOMIC DNA]</scope>
    <source>
        <strain evidence="3 4">BAB-32</strain>
    </source>
</reference>
<evidence type="ECO:0000256" key="1">
    <source>
        <dbReference type="ARBA" id="ARBA00006817"/>
    </source>
</evidence>
<dbReference type="InterPro" id="IPR023393">
    <property type="entry name" value="START-like_dom_sf"/>
</dbReference>
<dbReference type="RefSeq" id="WP_005272868.1">
    <property type="nucleotide sequence ID" value="NZ_ANPE02000233.1"/>
</dbReference>
<evidence type="ECO:0000313" key="4">
    <source>
        <dbReference type="Proteomes" id="UP000010729"/>
    </source>
</evidence>